<reference evidence="1 2" key="1">
    <citation type="journal article" date="2023" name="G3 (Bethesda)">
        <title>A chromosome-length genome assembly and annotation of blackberry (Rubus argutus, cv. 'Hillquist').</title>
        <authorList>
            <person name="Bruna T."/>
            <person name="Aryal R."/>
            <person name="Dudchenko O."/>
            <person name="Sargent D.J."/>
            <person name="Mead D."/>
            <person name="Buti M."/>
            <person name="Cavallini A."/>
            <person name="Hytonen T."/>
            <person name="Andres J."/>
            <person name="Pham M."/>
            <person name="Weisz D."/>
            <person name="Mascagni F."/>
            <person name="Usai G."/>
            <person name="Natali L."/>
            <person name="Bassil N."/>
            <person name="Fernandez G.E."/>
            <person name="Lomsadze A."/>
            <person name="Armour M."/>
            <person name="Olukolu B."/>
            <person name="Poorten T."/>
            <person name="Britton C."/>
            <person name="Davik J."/>
            <person name="Ashrafi H."/>
            <person name="Aiden E.L."/>
            <person name="Borodovsky M."/>
            <person name="Worthington M."/>
        </authorList>
    </citation>
    <scope>NUCLEOTIDE SEQUENCE [LARGE SCALE GENOMIC DNA]</scope>
    <source>
        <strain evidence="1">PI 553951</strain>
    </source>
</reference>
<protein>
    <submittedName>
        <fullName evidence="1">Uncharacterized protein</fullName>
    </submittedName>
</protein>
<dbReference type="EMBL" id="JBEDUW010000006">
    <property type="protein sequence ID" value="KAK9923637.1"/>
    <property type="molecule type" value="Genomic_DNA"/>
</dbReference>
<evidence type="ECO:0000313" key="2">
    <source>
        <dbReference type="Proteomes" id="UP001457282"/>
    </source>
</evidence>
<dbReference type="AlphaFoldDB" id="A0AAW1WGL5"/>
<gene>
    <name evidence="1" type="ORF">M0R45_032044</name>
</gene>
<keyword evidence="2" id="KW-1185">Reference proteome</keyword>
<name>A0AAW1WGL5_RUBAR</name>
<organism evidence="1 2">
    <name type="scientific">Rubus argutus</name>
    <name type="common">Southern blackberry</name>
    <dbReference type="NCBI Taxonomy" id="59490"/>
    <lineage>
        <taxon>Eukaryota</taxon>
        <taxon>Viridiplantae</taxon>
        <taxon>Streptophyta</taxon>
        <taxon>Embryophyta</taxon>
        <taxon>Tracheophyta</taxon>
        <taxon>Spermatophyta</taxon>
        <taxon>Magnoliopsida</taxon>
        <taxon>eudicotyledons</taxon>
        <taxon>Gunneridae</taxon>
        <taxon>Pentapetalae</taxon>
        <taxon>rosids</taxon>
        <taxon>fabids</taxon>
        <taxon>Rosales</taxon>
        <taxon>Rosaceae</taxon>
        <taxon>Rosoideae</taxon>
        <taxon>Rosoideae incertae sedis</taxon>
        <taxon>Rubus</taxon>
    </lineage>
</organism>
<comment type="caution">
    <text evidence="1">The sequence shown here is derived from an EMBL/GenBank/DDBJ whole genome shotgun (WGS) entry which is preliminary data.</text>
</comment>
<proteinExistence type="predicted"/>
<dbReference type="Proteomes" id="UP001457282">
    <property type="component" value="Unassembled WGS sequence"/>
</dbReference>
<evidence type="ECO:0000313" key="1">
    <source>
        <dbReference type="EMBL" id="KAK9923637.1"/>
    </source>
</evidence>
<accession>A0AAW1WGL5</accession>
<sequence length="148" mass="16518">MSEQRNAPLVAGRAATRCRRRRVTPPSTFSDRYENLTFLKSKLSGFDSLNYGDGLKIHEHRRVAGEERNKTPMGLGQEVAGIRKWFWVGWKREAPIVDFQWFSASGVTGFRSAGGRRGDLGGRSCQWGSGTAARLRPVGGGRVFFEIL</sequence>